<accession>A0AAF0I429</accession>
<name>A0AAF0I429_9BACT</name>
<keyword evidence="2" id="KW-1185">Reference proteome</keyword>
<evidence type="ECO:0000313" key="2">
    <source>
        <dbReference type="Proteomes" id="UP001218638"/>
    </source>
</evidence>
<gene>
    <name evidence="1" type="ORF">PXH66_05265</name>
</gene>
<evidence type="ECO:0000313" key="1">
    <source>
        <dbReference type="EMBL" id="WED66255.1"/>
    </source>
</evidence>
<sequence>MFALLGGLGASVGVAQKSMPVTYYSRVSADYERPLGADGYPQREFYALGYGGRLDGTVWDHTQSKEDYPRIAGIVAEHLAEQNYQFAFDAADATLLITIHWGRTGEGFDGNFNSRVNELGDALSSIQAAQAAIPPPASSATLEEAAINRAETIAQNQQAAAAAAELEGSILLMSMENRVRTRRNEQNARVLGYTDEMARMQNIGGPIGMDRFNELRGEVEEARYYIVLTAYDFRLAKDEQKKKVLWTSRMSIRTRGHRFAENIATMVARAADSFGQNSGRLVRNKRGEVEIGEITVMDDDVETPSASKP</sequence>
<organism evidence="1 2">
    <name type="scientific">Synoicihabitans lomoniglobus</name>
    <dbReference type="NCBI Taxonomy" id="2909285"/>
    <lineage>
        <taxon>Bacteria</taxon>
        <taxon>Pseudomonadati</taxon>
        <taxon>Verrucomicrobiota</taxon>
        <taxon>Opitutia</taxon>
        <taxon>Opitutales</taxon>
        <taxon>Opitutaceae</taxon>
        <taxon>Synoicihabitans</taxon>
    </lineage>
</organism>
<dbReference type="Proteomes" id="UP001218638">
    <property type="component" value="Chromosome"/>
</dbReference>
<dbReference type="EMBL" id="CP119075">
    <property type="protein sequence ID" value="WED66255.1"/>
    <property type="molecule type" value="Genomic_DNA"/>
</dbReference>
<dbReference type="RefSeq" id="WP_330932258.1">
    <property type="nucleotide sequence ID" value="NZ_CP119075.1"/>
</dbReference>
<dbReference type="AlphaFoldDB" id="A0AAF0I429"/>
<proteinExistence type="predicted"/>
<protein>
    <submittedName>
        <fullName evidence="1">Uncharacterized protein</fullName>
    </submittedName>
</protein>
<reference evidence="1" key="1">
    <citation type="submission" date="2023-03" db="EMBL/GenBank/DDBJ databases">
        <title>Lomoglobus Profundus gen. nov., sp. nov., a novel member of the phylum Verrucomicrobia, isolated from deep-marine sediment of South China Sea.</title>
        <authorList>
            <person name="Ahmad T."/>
            <person name="Ishaq S.E."/>
            <person name="Wang F."/>
        </authorList>
    </citation>
    <scope>NUCLEOTIDE SEQUENCE</scope>
    <source>
        <strain evidence="1">LMO-M01</strain>
    </source>
</reference>
<dbReference type="KEGG" id="slom:PXH66_05265"/>